<gene>
    <name evidence="1" type="ORF">CLV72_106206</name>
</gene>
<evidence type="ECO:0000313" key="1">
    <source>
        <dbReference type="EMBL" id="PRX97170.1"/>
    </source>
</evidence>
<evidence type="ECO:0000313" key="2">
    <source>
        <dbReference type="Proteomes" id="UP000237846"/>
    </source>
</evidence>
<keyword evidence="2" id="KW-1185">Reference proteome</keyword>
<proteinExistence type="predicted"/>
<comment type="caution">
    <text evidence="1">The sequence shown here is derived from an EMBL/GenBank/DDBJ whole genome shotgun (WGS) entry which is preliminary data.</text>
</comment>
<name>A0A2T0Q056_9ACTN</name>
<dbReference type="RefSeq" id="WP_106248987.1">
    <property type="nucleotide sequence ID" value="NZ_PVZC01000006.1"/>
</dbReference>
<dbReference type="AlphaFoldDB" id="A0A2T0Q056"/>
<dbReference type="EMBL" id="PVZC01000006">
    <property type="protein sequence ID" value="PRX97170.1"/>
    <property type="molecule type" value="Genomic_DNA"/>
</dbReference>
<organism evidence="1 2">
    <name type="scientific">Allonocardiopsis opalescens</name>
    <dbReference type="NCBI Taxonomy" id="1144618"/>
    <lineage>
        <taxon>Bacteria</taxon>
        <taxon>Bacillati</taxon>
        <taxon>Actinomycetota</taxon>
        <taxon>Actinomycetes</taxon>
        <taxon>Streptosporangiales</taxon>
        <taxon>Allonocardiopsis</taxon>
    </lineage>
</organism>
<protein>
    <submittedName>
        <fullName evidence="1">Uncharacterized protein</fullName>
    </submittedName>
</protein>
<accession>A0A2T0Q056</accession>
<sequence>MPVEELPARHEAGKTYFGICRGMGVDDGSIRSRVVAARARRVAGRDRAEPGTVCEKPQG</sequence>
<reference evidence="1 2" key="1">
    <citation type="submission" date="2018-03" db="EMBL/GenBank/DDBJ databases">
        <title>Genomic Encyclopedia of Archaeal and Bacterial Type Strains, Phase II (KMG-II): from individual species to whole genera.</title>
        <authorList>
            <person name="Goeker M."/>
        </authorList>
    </citation>
    <scope>NUCLEOTIDE SEQUENCE [LARGE SCALE GENOMIC DNA]</scope>
    <source>
        <strain evidence="1 2">DSM 45601</strain>
    </source>
</reference>
<dbReference type="Proteomes" id="UP000237846">
    <property type="component" value="Unassembled WGS sequence"/>
</dbReference>